<organism evidence="1 2">
    <name type="scientific">Paenibacillus segetis</name>
    <dbReference type="NCBI Taxonomy" id="1325360"/>
    <lineage>
        <taxon>Bacteria</taxon>
        <taxon>Bacillati</taxon>
        <taxon>Bacillota</taxon>
        <taxon>Bacilli</taxon>
        <taxon>Bacillales</taxon>
        <taxon>Paenibacillaceae</taxon>
        <taxon>Paenibacillus</taxon>
    </lineage>
</organism>
<keyword evidence="2" id="KW-1185">Reference proteome</keyword>
<reference evidence="2" key="1">
    <citation type="journal article" date="2019" name="Int. J. Syst. Evol. Microbiol.">
        <title>The Global Catalogue of Microorganisms (GCM) 10K type strain sequencing project: providing services to taxonomists for standard genome sequencing and annotation.</title>
        <authorList>
            <consortium name="The Broad Institute Genomics Platform"/>
            <consortium name="The Broad Institute Genome Sequencing Center for Infectious Disease"/>
            <person name="Wu L."/>
            <person name="Ma J."/>
        </authorList>
    </citation>
    <scope>NUCLEOTIDE SEQUENCE [LARGE SCALE GENOMIC DNA]</scope>
    <source>
        <strain evidence="2">CGMCC 1.12769</strain>
    </source>
</reference>
<evidence type="ECO:0000313" key="2">
    <source>
        <dbReference type="Proteomes" id="UP000659344"/>
    </source>
</evidence>
<gene>
    <name evidence="1" type="ORF">GCM10008013_14030</name>
</gene>
<accession>A0ABQ1YB79</accession>
<name>A0ABQ1YB79_9BACL</name>
<comment type="caution">
    <text evidence="1">The sequence shown here is derived from an EMBL/GenBank/DDBJ whole genome shotgun (WGS) entry which is preliminary data.</text>
</comment>
<dbReference type="Proteomes" id="UP000659344">
    <property type="component" value="Unassembled WGS sequence"/>
</dbReference>
<dbReference type="EMBL" id="BMFT01000001">
    <property type="protein sequence ID" value="GGH18214.1"/>
    <property type="molecule type" value="Genomic_DNA"/>
</dbReference>
<sequence>MYFSGIRHGNRGNIHTGHVRIIFFHRKPTFDYYMRLHLPAAWCKLAFMECVLKVGD</sequence>
<evidence type="ECO:0000313" key="1">
    <source>
        <dbReference type="EMBL" id="GGH18214.1"/>
    </source>
</evidence>
<protein>
    <submittedName>
        <fullName evidence="1">Uncharacterized protein</fullName>
    </submittedName>
</protein>
<proteinExistence type="predicted"/>